<dbReference type="Gramene" id="rna26257">
    <property type="protein sequence ID" value="RHN63545.1"/>
    <property type="gene ID" value="gene26257"/>
</dbReference>
<evidence type="ECO:0000313" key="6">
    <source>
        <dbReference type="Proteomes" id="UP000002051"/>
    </source>
</evidence>
<dbReference type="PaxDb" id="3880-AES91115"/>
<dbReference type="Proteomes" id="UP000265566">
    <property type="component" value="Chromosome 4"/>
</dbReference>
<dbReference type="HOGENOM" id="CLU_169950_0_0_1"/>
<dbReference type="OMA" id="MMMARTS"/>
<feature type="compositionally biased region" description="Acidic residues" evidence="1">
    <location>
        <begin position="82"/>
        <end position="92"/>
    </location>
</feature>
<reference evidence="2 6" key="1">
    <citation type="journal article" date="2011" name="Nature">
        <title>The Medicago genome provides insight into the evolution of rhizobial symbioses.</title>
        <authorList>
            <person name="Young N.D."/>
            <person name="Debelle F."/>
            <person name="Oldroyd G.E."/>
            <person name="Geurts R."/>
            <person name="Cannon S.B."/>
            <person name="Udvardi M.K."/>
            <person name="Benedito V.A."/>
            <person name="Mayer K.F."/>
            <person name="Gouzy J."/>
            <person name="Schoof H."/>
            <person name="Van de Peer Y."/>
            <person name="Proost S."/>
            <person name="Cook D.R."/>
            <person name="Meyers B.C."/>
            <person name="Spannagl M."/>
            <person name="Cheung F."/>
            <person name="De Mita S."/>
            <person name="Krishnakumar V."/>
            <person name="Gundlach H."/>
            <person name="Zhou S."/>
            <person name="Mudge J."/>
            <person name="Bharti A.K."/>
            <person name="Murray J.D."/>
            <person name="Naoumkina M.A."/>
            <person name="Rosen B."/>
            <person name="Silverstein K.A."/>
            <person name="Tang H."/>
            <person name="Rombauts S."/>
            <person name="Zhao P.X."/>
            <person name="Zhou P."/>
            <person name="Barbe V."/>
            <person name="Bardou P."/>
            <person name="Bechner M."/>
            <person name="Bellec A."/>
            <person name="Berger A."/>
            <person name="Berges H."/>
            <person name="Bidwell S."/>
            <person name="Bisseling T."/>
            <person name="Choisne N."/>
            <person name="Couloux A."/>
            <person name="Denny R."/>
            <person name="Deshpande S."/>
            <person name="Dai X."/>
            <person name="Doyle J.J."/>
            <person name="Dudez A.M."/>
            <person name="Farmer A.D."/>
            <person name="Fouteau S."/>
            <person name="Franken C."/>
            <person name="Gibelin C."/>
            <person name="Gish J."/>
            <person name="Goldstein S."/>
            <person name="Gonzalez A.J."/>
            <person name="Green P.J."/>
            <person name="Hallab A."/>
            <person name="Hartog M."/>
            <person name="Hua A."/>
            <person name="Humphray S.J."/>
            <person name="Jeong D.H."/>
            <person name="Jing Y."/>
            <person name="Jocker A."/>
            <person name="Kenton S.M."/>
            <person name="Kim D.J."/>
            <person name="Klee K."/>
            <person name="Lai H."/>
            <person name="Lang C."/>
            <person name="Lin S."/>
            <person name="Macmil S.L."/>
            <person name="Magdelenat G."/>
            <person name="Matthews L."/>
            <person name="McCorrison J."/>
            <person name="Monaghan E.L."/>
            <person name="Mun J.H."/>
            <person name="Najar F.Z."/>
            <person name="Nicholson C."/>
            <person name="Noirot C."/>
            <person name="O'Bleness M."/>
            <person name="Paule C.R."/>
            <person name="Poulain J."/>
            <person name="Prion F."/>
            <person name="Qin B."/>
            <person name="Qu C."/>
            <person name="Retzel E.F."/>
            <person name="Riddle C."/>
            <person name="Sallet E."/>
            <person name="Samain S."/>
            <person name="Samson N."/>
            <person name="Sanders I."/>
            <person name="Saurat O."/>
            <person name="Scarpelli C."/>
            <person name="Schiex T."/>
            <person name="Segurens B."/>
            <person name="Severin A.J."/>
            <person name="Sherrier D.J."/>
            <person name="Shi R."/>
            <person name="Sims S."/>
            <person name="Singer S.R."/>
            <person name="Sinharoy S."/>
            <person name="Sterck L."/>
            <person name="Viollet A."/>
            <person name="Wang B.B."/>
            <person name="Wang K."/>
            <person name="Wang M."/>
            <person name="Wang X."/>
            <person name="Warfsmann J."/>
            <person name="Weissenbach J."/>
            <person name="White D.D."/>
            <person name="White J.D."/>
            <person name="Wiley G.B."/>
            <person name="Wincker P."/>
            <person name="Xing Y."/>
            <person name="Yang L."/>
            <person name="Yao Z."/>
            <person name="Ying F."/>
            <person name="Zhai J."/>
            <person name="Zhou L."/>
            <person name="Zuber A."/>
            <person name="Denarie J."/>
            <person name="Dixon R.A."/>
            <person name="May G.D."/>
            <person name="Schwartz D.C."/>
            <person name="Rogers J."/>
            <person name="Quetier F."/>
            <person name="Town C.D."/>
            <person name="Roe B.A."/>
        </authorList>
    </citation>
    <scope>NUCLEOTIDE SEQUENCE [LARGE SCALE GENOMIC DNA]</scope>
    <source>
        <strain evidence="2">A17</strain>
        <strain evidence="5 6">cv. Jemalong A17</strain>
    </source>
</reference>
<name>G7JNR2_MEDTR</name>
<gene>
    <name evidence="2" type="ordered locus">MTR_4g106400</name>
    <name evidence="4" type="ORF">MtrunA17_Chr4g0059451</name>
</gene>
<sequence>MMMMMARTSLDFSSAFQLRPHPTTIIIIPSPSFPFSLTNIPNHHYTPTSSFITNIIIIFHQTFANDDHHPLHHHKYFHSKEAEEEEDLDGEDREGRNPSYFNIPVSTT</sequence>
<evidence type="ECO:0000313" key="4">
    <source>
        <dbReference type="EMBL" id="RHN63545.1"/>
    </source>
</evidence>
<evidence type="ECO:0000313" key="5">
    <source>
        <dbReference type="EnsemblPlants" id="AES91115"/>
    </source>
</evidence>
<protein>
    <submittedName>
        <fullName evidence="2 5">Uncharacterized protein</fullName>
    </submittedName>
</protein>
<reference evidence="3" key="2">
    <citation type="submission" date="2012-05" db="EMBL/GenBank/DDBJ databases">
        <authorList>
            <person name="Krishnakumar V."/>
            <person name="Cheung F."/>
            <person name="Xiao Y."/>
            <person name="Chan A."/>
            <person name="Moskal W.A."/>
            <person name="Town C.D."/>
        </authorList>
    </citation>
    <scope>NUCLEOTIDE SEQUENCE</scope>
</reference>
<dbReference type="AlphaFoldDB" id="G7JNR2"/>
<dbReference type="Proteomes" id="UP000002051">
    <property type="component" value="Chromosome 4"/>
</dbReference>
<reference evidence="7" key="5">
    <citation type="journal article" date="2018" name="Nat. Plants">
        <title>Whole-genome landscape of Medicago truncatula symbiotic genes.</title>
        <authorList>
            <person name="Pecrix Y."/>
            <person name="Staton S.E."/>
            <person name="Sallet E."/>
            <person name="Lelandais-Briere C."/>
            <person name="Moreau S."/>
            <person name="Carrere S."/>
            <person name="Blein T."/>
            <person name="Jardinaud M.F."/>
            <person name="Latrasse D."/>
            <person name="Zouine M."/>
            <person name="Zahm M."/>
            <person name="Kreplak J."/>
            <person name="Mayjonade B."/>
            <person name="Satge C."/>
            <person name="Perez M."/>
            <person name="Cauet S."/>
            <person name="Marande W."/>
            <person name="Chantry-Darmon C."/>
            <person name="Lopez-Roques C."/>
            <person name="Bouchez O."/>
            <person name="Berard A."/>
            <person name="Debelle F."/>
            <person name="Munos S."/>
            <person name="Bendahmane A."/>
            <person name="Berges H."/>
            <person name="Niebel A."/>
            <person name="Buitink J."/>
            <person name="Frugier F."/>
            <person name="Benhamed M."/>
            <person name="Crespi M."/>
            <person name="Gouzy J."/>
            <person name="Gamas P."/>
        </authorList>
    </citation>
    <scope>NUCLEOTIDE SEQUENCE [LARGE SCALE GENOMIC DNA]</scope>
    <source>
        <strain evidence="7">cv. Jemalong A17</strain>
    </source>
</reference>
<dbReference type="EMBL" id="BT146698">
    <property type="protein sequence ID" value="AFK46492.1"/>
    <property type="molecule type" value="mRNA"/>
</dbReference>
<proteinExistence type="evidence at transcript level"/>
<reference evidence="5" key="4">
    <citation type="submission" date="2015-04" db="UniProtKB">
        <authorList>
            <consortium name="EnsemblPlants"/>
        </authorList>
    </citation>
    <scope>IDENTIFICATION</scope>
    <source>
        <strain evidence="5">cv. Jemalong A17</strain>
    </source>
</reference>
<keyword evidence="6" id="KW-1185">Reference proteome</keyword>
<organism evidence="2 6">
    <name type="scientific">Medicago truncatula</name>
    <name type="common">Barrel medic</name>
    <name type="synonym">Medicago tribuloides</name>
    <dbReference type="NCBI Taxonomy" id="3880"/>
    <lineage>
        <taxon>Eukaryota</taxon>
        <taxon>Viridiplantae</taxon>
        <taxon>Streptophyta</taxon>
        <taxon>Embryophyta</taxon>
        <taxon>Tracheophyta</taxon>
        <taxon>Spermatophyta</taxon>
        <taxon>Magnoliopsida</taxon>
        <taxon>eudicotyledons</taxon>
        <taxon>Gunneridae</taxon>
        <taxon>Pentapetalae</taxon>
        <taxon>rosids</taxon>
        <taxon>fabids</taxon>
        <taxon>Fabales</taxon>
        <taxon>Fabaceae</taxon>
        <taxon>Papilionoideae</taxon>
        <taxon>50 kb inversion clade</taxon>
        <taxon>NPAAA clade</taxon>
        <taxon>Hologalegina</taxon>
        <taxon>IRL clade</taxon>
        <taxon>Trifolieae</taxon>
        <taxon>Medicago</taxon>
    </lineage>
</organism>
<reference evidence="4" key="6">
    <citation type="journal article" date="2018" name="Nat. Plants">
        <title>Whole-genome landscape of Medicago truncatula symbiotic genes.</title>
        <authorList>
            <person name="Pecrix Y."/>
            <person name="Gamas P."/>
            <person name="Carrere S."/>
        </authorList>
    </citation>
    <scope>NUCLEOTIDE SEQUENCE</scope>
    <source>
        <tissue evidence="4">Leaves</tissue>
    </source>
</reference>
<evidence type="ECO:0000313" key="7">
    <source>
        <dbReference type="Proteomes" id="UP000265566"/>
    </source>
</evidence>
<evidence type="ECO:0000313" key="2">
    <source>
        <dbReference type="EMBL" id="AES91115.1"/>
    </source>
</evidence>
<feature type="region of interest" description="Disordered" evidence="1">
    <location>
        <begin position="78"/>
        <end position="108"/>
    </location>
</feature>
<reference evidence="2 6" key="3">
    <citation type="journal article" date="2014" name="BMC Genomics">
        <title>An improved genome release (version Mt4.0) for the model legume Medicago truncatula.</title>
        <authorList>
            <person name="Tang H."/>
            <person name="Krishnakumar V."/>
            <person name="Bidwell S."/>
            <person name="Rosen B."/>
            <person name="Chan A."/>
            <person name="Zhou S."/>
            <person name="Gentzbittel L."/>
            <person name="Childs K.L."/>
            <person name="Yandell M."/>
            <person name="Gundlach H."/>
            <person name="Mayer K.F."/>
            <person name="Schwartz D.C."/>
            <person name="Town C.D."/>
        </authorList>
    </citation>
    <scope>GENOME REANNOTATION</scope>
    <source>
        <strain evidence="5 6">cv. Jemalong A17</strain>
    </source>
</reference>
<evidence type="ECO:0000256" key="1">
    <source>
        <dbReference type="SAM" id="MobiDB-lite"/>
    </source>
</evidence>
<dbReference type="EMBL" id="CM001220">
    <property type="protein sequence ID" value="AES91115.1"/>
    <property type="molecule type" value="Genomic_DNA"/>
</dbReference>
<accession>G7JNR2</accession>
<dbReference type="EMBL" id="PSQE01000004">
    <property type="protein sequence ID" value="RHN63545.1"/>
    <property type="molecule type" value="Genomic_DNA"/>
</dbReference>
<dbReference type="EnsemblPlants" id="AES91115">
    <property type="protein sequence ID" value="AES91115"/>
    <property type="gene ID" value="MTR_4g106400"/>
</dbReference>
<evidence type="ECO:0000313" key="3">
    <source>
        <dbReference type="EMBL" id="AFK46492.1"/>
    </source>
</evidence>